<dbReference type="PANTHER" id="PTHR13220:SF11">
    <property type="entry name" value="TIMELESS-INTERACTING PROTEIN"/>
    <property type="match status" value="1"/>
</dbReference>
<keyword evidence="5" id="KW-0236">DNA replication inhibitor</keyword>
<feature type="compositionally biased region" description="Basic and acidic residues" evidence="9">
    <location>
        <begin position="169"/>
        <end position="178"/>
    </location>
</feature>
<dbReference type="InterPro" id="IPR012923">
    <property type="entry name" value="Csm3"/>
</dbReference>
<feature type="region of interest" description="Disordered" evidence="9">
    <location>
        <begin position="169"/>
        <end position="238"/>
    </location>
</feature>
<dbReference type="AlphaFoldDB" id="A0A1E4THJ0"/>
<keyword evidence="6 8" id="KW-0539">Nucleus</keyword>
<evidence type="ECO:0000259" key="10">
    <source>
        <dbReference type="Pfam" id="PF07962"/>
    </source>
</evidence>
<dbReference type="EMBL" id="KV453842">
    <property type="protein sequence ID" value="ODV91203.1"/>
    <property type="molecule type" value="Genomic_DNA"/>
</dbReference>
<accession>A0A1E4THJ0</accession>
<dbReference type="Pfam" id="PF07962">
    <property type="entry name" value="Swi3"/>
    <property type="match status" value="1"/>
</dbReference>
<organism evidence="11 12">
    <name type="scientific">Tortispora caseinolytica NRRL Y-17796</name>
    <dbReference type="NCBI Taxonomy" id="767744"/>
    <lineage>
        <taxon>Eukaryota</taxon>
        <taxon>Fungi</taxon>
        <taxon>Dikarya</taxon>
        <taxon>Ascomycota</taxon>
        <taxon>Saccharomycotina</taxon>
        <taxon>Trigonopsidomycetes</taxon>
        <taxon>Trigonopsidales</taxon>
        <taxon>Trigonopsidaceae</taxon>
        <taxon>Tortispora</taxon>
    </lineage>
</organism>
<keyword evidence="7 8" id="KW-0131">Cell cycle</keyword>
<dbReference type="GO" id="GO:0003677">
    <property type="term" value="F:DNA binding"/>
    <property type="evidence" value="ECO:0007669"/>
    <property type="project" value="TreeGrafter"/>
</dbReference>
<sequence length="251" mass="28400">MTDETDLDNAISNIFANQIEAATLDDLGVDTAVEVQSAAKRNYVKFDENLILSDKGLPTIYRKFPRRIRLKGKGHELRDMEKLLQAYQMWAHGLYPRFRFADFLRSIERLGHKKSVRAYRESKLNDARRGRPLDESPSPELRPTNPHSTIEADDFNAWTRILGQSSVNDKLKDVREGDSDNDDNEKDAADKKHMLDSEENIVGADLDTQKPISNQVSTVDALTKDSSTGADNATTNEDTELIMEQLLDDAF</sequence>
<name>A0A1E4THJ0_9ASCO</name>
<dbReference type="Proteomes" id="UP000095023">
    <property type="component" value="Unassembled WGS sequence"/>
</dbReference>
<dbReference type="InterPro" id="IPR040038">
    <property type="entry name" value="TIPIN/Csm3/Swi3"/>
</dbReference>
<evidence type="ECO:0000313" key="11">
    <source>
        <dbReference type="EMBL" id="ODV91203.1"/>
    </source>
</evidence>
<evidence type="ECO:0000256" key="9">
    <source>
        <dbReference type="SAM" id="MobiDB-lite"/>
    </source>
</evidence>
<evidence type="ECO:0000256" key="8">
    <source>
        <dbReference type="RuleBase" id="RU366049"/>
    </source>
</evidence>
<feature type="region of interest" description="Disordered" evidence="9">
    <location>
        <begin position="120"/>
        <end position="153"/>
    </location>
</feature>
<comment type="subunit">
    <text evidence="3">Component of the fork protection complex (FPC) consisting of TOF1 and CSM3.</text>
</comment>
<evidence type="ECO:0000256" key="5">
    <source>
        <dbReference type="ARBA" id="ARBA00022880"/>
    </source>
</evidence>
<dbReference type="GO" id="GO:0006974">
    <property type="term" value="P:DNA damage response"/>
    <property type="evidence" value="ECO:0007669"/>
    <property type="project" value="UniProtKB-KW"/>
</dbReference>
<evidence type="ECO:0000256" key="3">
    <source>
        <dbReference type="ARBA" id="ARBA00011217"/>
    </source>
</evidence>
<feature type="domain" description="Chromosome segregation in meiosis protein 3" evidence="10">
    <location>
        <begin position="45"/>
        <end position="122"/>
    </location>
</feature>
<evidence type="ECO:0000256" key="7">
    <source>
        <dbReference type="ARBA" id="ARBA00023306"/>
    </source>
</evidence>
<feature type="compositionally biased region" description="Polar residues" evidence="9">
    <location>
        <begin position="210"/>
        <end position="236"/>
    </location>
</feature>
<evidence type="ECO:0000313" key="12">
    <source>
        <dbReference type="Proteomes" id="UP000095023"/>
    </source>
</evidence>
<comment type="similarity">
    <text evidence="2 8">Belongs to the CSM3 family.</text>
</comment>
<protein>
    <recommendedName>
        <fullName evidence="8">Chromosome segregation in meiosis protein</fullName>
    </recommendedName>
</protein>
<dbReference type="OrthoDB" id="437078at2759"/>
<evidence type="ECO:0000256" key="4">
    <source>
        <dbReference type="ARBA" id="ARBA00022763"/>
    </source>
</evidence>
<gene>
    <name evidence="11" type="ORF">CANCADRAFT_31920</name>
</gene>
<dbReference type="GO" id="GO:0031298">
    <property type="term" value="C:replication fork protection complex"/>
    <property type="evidence" value="ECO:0007669"/>
    <property type="project" value="TreeGrafter"/>
</dbReference>
<comment type="subcellular location">
    <subcellularLocation>
        <location evidence="1 8">Nucleus</location>
    </subcellularLocation>
</comment>
<evidence type="ECO:0000256" key="1">
    <source>
        <dbReference type="ARBA" id="ARBA00004123"/>
    </source>
</evidence>
<dbReference type="GO" id="GO:0043111">
    <property type="term" value="P:replication fork arrest"/>
    <property type="evidence" value="ECO:0007669"/>
    <property type="project" value="TreeGrafter"/>
</dbReference>
<keyword evidence="4 8" id="KW-0227">DNA damage</keyword>
<evidence type="ECO:0000256" key="6">
    <source>
        <dbReference type="ARBA" id="ARBA00023242"/>
    </source>
</evidence>
<proteinExistence type="inferred from homology"/>
<feature type="compositionally biased region" description="Basic and acidic residues" evidence="9">
    <location>
        <begin position="186"/>
        <end position="196"/>
    </location>
</feature>
<dbReference type="PANTHER" id="PTHR13220">
    <property type="entry name" value="TIMELESS INTERACTING-RELATED"/>
    <property type="match status" value="1"/>
</dbReference>
<dbReference type="GO" id="GO:0031297">
    <property type="term" value="P:replication fork processing"/>
    <property type="evidence" value="ECO:0007669"/>
    <property type="project" value="UniProtKB-UniRule"/>
</dbReference>
<evidence type="ECO:0000256" key="2">
    <source>
        <dbReference type="ARBA" id="ARBA00006075"/>
    </source>
</evidence>
<comment type="function">
    <text evidence="8">Plays an important role in the control of DNA replication and the maintenance of replication fork stability.</text>
</comment>
<keyword evidence="12" id="KW-1185">Reference proteome</keyword>
<dbReference type="GO" id="GO:0000076">
    <property type="term" value="P:DNA replication checkpoint signaling"/>
    <property type="evidence" value="ECO:0007669"/>
    <property type="project" value="UniProtKB-UniRule"/>
</dbReference>
<feature type="compositionally biased region" description="Basic and acidic residues" evidence="9">
    <location>
        <begin position="120"/>
        <end position="134"/>
    </location>
</feature>
<reference evidence="12" key="1">
    <citation type="submission" date="2016-02" db="EMBL/GenBank/DDBJ databases">
        <title>Comparative genomics of biotechnologically important yeasts.</title>
        <authorList>
            <consortium name="DOE Joint Genome Institute"/>
            <person name="Riley R."/>
            <person name="Haridas S."/>
            <person name="Wolfe K.H."/>
            <person name="Lopes M.R."/>
            <person name="Hittinger C.T."/>
            <person name="Goker M."/>
            <person name="Salamov A."/>
            <person name="Wisecaver J."/>
            <person name="Long T.M."/>
            <person name="Aerts A.L."/>
            <person name="Barry K."/>
            <person name="Choi C."/>
            <person name="Clum A."/>
            <person name="Coughlan A.Y."/>
            <person name="Deshpande S."/>
            <person name="Douglass A.P."/>
            <person name="Hanson S.J."/>
            <person name="Klenk H.-P."/>
            <person name="Labutti K."/>
            <person name="Lapidus A."/>
            <person name="Lindquist E."/>
            <person name="Lipzen A."/>
            <person name="Meier-Kolthoff J.P."/>
            <person name="Ohm R.A."/>
            <person name="Otillar R.P."/>
            <person name="Pangilinan J."/>
            <person name="Peng Y."/>
            <person name="Rokas A."/>
            <person name="Rosa C.A."/>
            <person name="Scheuner C."/>
            <person name="Sibirny A.A."/>
            <person name="Slot J.C."/>
            <person name="Stielow J.B."/>
            <person name="Sun H."/>
            <person name="Kurtzman C.P."/>
            <person name="Blackwell M."/>
            <person name="Jeffries T.W."/>
            <person name="Grigoriev I.V."/>
        </authorList>
    </citation>
    <scope>NUCLEOTIDE SEQUENCE [LARGE SCALE GENOMIC DNA]</scope>
    <source>
        <strain evidence="12">NRRL Y-17796</strain>
    </source>
</reference>